<reference evidence="1 2" key="1">
    <citation type="submission" date="2019-08" db="EMBL/GenBank/DDBJ databases">
        <title>Whole genome of Aphis craccivora.</title>
        <authorList>
            <person name="Voronova N.V."/>
            <person name="Shulinski R.S."/>
            <person name="Bandarenka Y.V."/>
            <person name="Zhorov D.G."/>
            <person name="Warner D."/>
        </authorList>
    </citation>
    <scope>NUCLEOTIDE SEQUENCE [LARGE SCALE GENOMIC DNA]</scope>
    <source>
        <strain evidence="1">180601</strain>
        <tissue evidence="1">Whole Body</tissue>
    </source>
</reference>
<organism evidence="1 2">
    <name type="scientific">Aphis craccivora</name>
    <name type="common">Cowpea aphid</name>
    <dbReference type="NCBI Taxonomy" id="307492"/>
    <lineage>
        <taxon>Eukaryota</taxon>
        <taxon>Metazoa</taxon>
        <taxon>Ecdysozoa</taxon>
        <taxon>Arthropoda</taxon>
        <taxon>Hexapoda</taxon>
        <taxon>Insecta</taxon>
        <taxon>Pterygota</taxon>
        <taxon>Neoptera</taxon>
        <taxon>Paraneoptera</taxon>
        <taxon>Hemiptera</taxon>
        <taxon>Sternorrhyncha</taxon>
        <taxon>Aphidomorpha</taxon>
        <taxon>Aphidoidea</taxon>
        <taxon>Aphididae</taxon>
        <taxon>Aphidini</taxon>
        <taxon>Aphis</taxon>
        <taxon>Aphis</taxon>
    </lineage>
</organism>
<comment type="caution">
    <text evidence="1">The sequence shown here is derived from an EMBL/GenBank/DDBJ whole genome shotgun (WGS) entry which is preliminary data.</text>
</comment>
<name>A0A6G0VTE0_APHCR</name>
<accession>A0A6G0VTE0</accession>
<keyword evidence="2" id="KW-1185">Reference proteome</keyword>
<evidence type="ECO:0000313" key="2">
    <source>
        <dbReference type="Proteomes" id="UP000478052"/>
    </source>
</evidence>
<sequence length="309" mass="35883">MTKIGCELHKHYIRYNSTTVSGGLDDRDTGNFPVGRCSNKYVILLNIKNRISDYFKMLDRLVFGLSRLVDNLLLQYSYIIFNILLYLFNNELKKGAIANKRKRGAEKARDKNKKLLLASAKQCLTLNELLKPQKQSLNKKCLTRTSIMKFNTEIRSDIFGQLIYRCAIENIRKKVLINFTSKISVIVNDNANTNVFEEFTTTGETEKSIGGLSSDMRKIDNDNNNKKSNDNVFGNVLVKAIAENETKIMDQQDNVFYKNVHNIDTNNYFQKPSHFMLDQFFEFHHIQLLVEHLFKSSKAYFRKNKTNRC</sequence>
<dbReference type="EMBL" id="VUJU01012646">
    <property type="protein sequence ID" value="KAF0707153.1"/>
    <property type="molecule type" value="Genomic_DNA"/>
</dbReference>
<dbReference type="AlphaFoldDB" id="A0A6G0VTE0"/>
<gene>
    <name evidence="1" type="ORF">FWK35_00024137</name>
</gene>
<evidence type="ECO:0000313" key="1">
    <source>
        <dbReference type="EMBL" id="KAF0707153.1"/>
    </source>
</evidence>
<dbReference type="Proteomes" id="UP000478052">
    <property type="component" value="Unassembled WGS sequence"/>
</dbReference>
<protein>
    <submittedName>
        <fullName evidence="1">Uncharacterized protein</fullName>
    </submittedName>
</protein>
<proteinExistence type="predicted"/>